<feature type="non-terminal residue" evidence="2">
    <location>
        <position position="1"/>
    </location>
</feature>
<feature type="compositionally biased region" description="Basic and acidic residues" evidence="1">
    <location>
        <begin position="40"/>
        <end position="50"/>
    </location>
</feature>
<dbReference type="EMBL" id="LXQA011214651">
    <property type="protein sequence ID" value="MCI89234.1"/>
    <property type="molecule type" value="Genomic_DNA"/>
</dbReference>
<evidence type="ECO:0000313" key="3">
    <source>
        <dbReference type="Proteomes" id="UP000265520"/>
    </source>
</evidence>
<comment type="caution">
    <text evidence="2">The sequence shown here is derived from an EMBL/GenBank/DDBJ whole genome shotgun (WGS) entry which is preliminary data.</text>
</comment>
<keyword evidence="3" id="KW-1185">Reference proteome</keyword>
<evidence type="ECO:0000313" key="2">
    <source>
        <dbReference type="EMBL" id="MCI89234.1"/>
    </source>
</evidence>
<accession>A0A392VLH3</accession>
<name>A0A392VLH3_9FABA</name>
<protein>
    <submittedName>
        <fullName evidence="2">Uncharacterized protein</fullName>
    </submittedName>
</protein>
<sequence length="50" mass="5573">SPTNNVEEQQQADNAGDPRDDRETSLSSDDGGDDIQILTERQKEKRPQST</sequence>
<feature type="compositionally biased region" description="Polar residues" evidence="1">
    <location>
        <begin position="1"/>
        <end position="13"/>
    </location>
</feature>
<feature type="region of interest" description="Disordered" evidence="1">
    <location>
        <begin position="1"/>
        <end position="50"/>
    </location>
</feature>
<organism evidence="2 3">
    <name type="scientific">Trifolium medium</name>
    <dbReference type="NCBI Taxonomy" id="97028"/>
    <lineage>
        <taxon>Eukaryota</taxon>
        <taxon>Viridiplantae</taxon>
        <taxon>Streptophyta</taxon>
        <taxon>Embryophyta</taxon>
        <taxon>Tracheophyta</taxon>
        <taxon>Spermatophyta</taxon>
        <taxon>Magnoliopsida</taxon>
        <taxon>eudicotyledons</taxon>
        <taxon>Gunneridae</taxon>
        <taxon>Pentapetalae</taxon>
        <taxon>rosids</taxon>
        <taxon>fabids</taxon>
        <taxon>Fabales</taxon>
        <taxon>Fabaceae</taxon>
        <taxon>Papilionoideae</taxon>
        <taxon>50 kb inversion clade</taxon>
        <taxon>NPAAA clade</taxon>
        <taxon>Hologalegina</taxon>
        <taxon>IRL clade</taxon>
        <taxon>Trifolieae</taxon>
        <taxon>Trifolium</taxon>
    </lineage>
</organism>
<dbReference type="Proteomes" id="UP000265520">
    <property type="component" value="Unassembled WGS sequence"/>
</dbReference>
<reference evidence="2 3" key="1">
    <citation type="journal article" date="2018" name="Front. Plant Sci.">
        <title>Red Clover (Trifolium pratense) and Zigzag Clover (T. medium) - A Picture of Genomic Similarities and Differences.</title>
        <authorList>
            <person name="Dluhosova J."/>
            <person name="Istvanek J."/>
            <person name="Nedelnik J."/>
            <person name="Repkova J."/>
        </authorList>
    </citation>
    <scope>NUCLEOTIDE SEQUENCE [LARGE SCALE GENOMIC DNA]</scope>
    <source>
        <strain evidence="3">cv. 10/8</strain>
        <tissue evidence="2">Leaf</tissue>
    </source>
</reference>
<evidence type="ECO:0000256" key="1">
    <source>
        <dbReference type="SAM" id="MobiDB-lite"/>
    </source>
</evidence>
<proteinExistence type="predicted"/>
<dbReference type="AlphaFoldDB" id="A0A392VLH3"/>